<dbReference type="PIRSF" id="PIRSF036894">
    <property type="entry name" value="PMI_Firm_short"/>
    <property type="match status" value="1"/>
</dbReference>
<dbReference type="PANTHER" id="PTHR42742:SF3">
    <property type="entry name" value="FRUCTOKINASE"/>
    <property type="match status" value="1"/>
</dbReference>
<keyword evidence="2 5" id="KW-0862">Zinc</keyword>
<gene>
    <name evidence="9" type="ORF">EV209_0393</name>
</gene>
<evidence type="ECO:0000313" key="9">
    <source>
        <dbReference type="EMBL" id="RZT02282.1"/>
    </source>
</evidence>
<name>A0A4Q7PMY8_9FIRM</name>
<reference evidence="9 10" key="1">
    <citation type="submission" date="2019-02" db="EMBL/GenBank/DDBJ databases">
        <title>Genomic Encyclopedia of Type Strains, Phase IV (KMG-IV): sequencing the most valuable type-strain genomes for metagenomic binning, comparative biology and taxonomic classification.</title>
        <authorList>
            <person name="Goeker M."/>
        </authorList>
    </citation>
    <scope>NUCLEOTIDE SEQUENCE [LARGE SCALE GENOMIC DNA]</scope>
    <source>
        <strain evidence="9 10">DSM 29486</strain>
    </source>
</reference>
<protein>
    <recommendedName>
        <fullName evidence="3">Phosphohexomutase</fullName>
    </recommendedName>
    <alternativeName>
        <fullName evidence="4">Phosphomannose isomerase</fullName>
    </alternativeName>
</protein>
<evidence type="ECO:0000256" key="5">
    <source>
        <dbReference type="PIRSR" id="PIRSR036894-1"/>
    </source>
</evidence>
<dbReference type="PANTHER" id="PTHR42742">
    <property type="entry name" value="TRANSCRIPTIONAL REPRESSOR MPRA"/>
    <property type="match status" value="1"/>
</dbReference>
<feature type="binding site" evidence="5">
    <location>
        <position position="97"/>
    </location>
    <ligand>
        <name>Zn(2+)</name>
        <dbReference type="ChEBI" id="CHEBI:29105"/>
    </ligand>
</feature>
<accession>A0A4Q7PMY8</accession>
<dbReference type="EMBL" id="SGXF01000001">
    <property type="protein sequence ID" value="RZT02282.1"/>
    <property type="molecule type" value="Genomic_DNA"/>
</dbReference>
<dbReference type="InterPro" id="IPR014628">
    <property type="entry name" value="Man6P_isomerase_Firm_short"/>
</dbReference>
<dbReference type="InterPro" id="IPR011051">
    <property type="entry name" value="RmlC_Cupin_sf"/>
</dbReference>
<sequence length="312" mass="35001">MSQELIFLEPVLKEMIWGGERLKEFGYELPGANTGECWAISAHPHGDCRVAGGRYDGAALSGLWAEHRELFGDTDGDRFPLLVKIIDASRDLSIQVHPDDRYAAVHEQGSLGKTECWYVLDCPDGADIVIGHHAKSDKELREMILQERWDDFLRVIPIQKGDFFQIEPGCLHAIRKGTVILETQQSSDITYRVYDYGRLENGKPRQLHVRQSLEVIRVPFDEKDTRGCRRRIPAAGGTRELLVCCPKYSVERVCVEGKMAVNWEKPFVNVTLVEGEGLAAGLPVKKGTNFLVPAGFGSLELEGQMELICSYL</sequence>
<dbReference type="Gene3D" id="2.60.120.10">
    <property type="entry name" value="Jelly Rolls"/>
    <property type="match status" value="2"/>
</dbReference>
<dbReference type="CDD" id="cd07010">
    <property type="entry name" value="cupin_PMI_type_I_N_bac"/>
    <property type="match status" value="1"/>
</dbReference>
<feature type="domain" description="Phosphomannose isomerase type I catalytic" evidence="7">
    <location>
        <begin position="7"/>
        <end position="104"/>
    </location>
</feature>
<dbReference type="InterPro" id="IPR051804">
    <property type="entry name" value="Carb_Metab_Reg_Kinase/Isom"/>
</dbReference>
<feature type="binding site" evidence="5">
    <location>
        <position position="115"/>
    </location>
    <ligand>
        <name>Zn(2+)</name>
        <dbReference type="ChEBI" id="CHEBI:29105"/>
    </ligand>
</feature>
<evidence type="ECO:0000256" key="1">
    <source>
        <dbReference type="ARBA" id="ARBA00022723"/>
    </source>
</evidence>
<feature type="domain" description="Mannose-6-phosphate isomerase cupin" evidence="8">
    <location>
        <begin position="245"/>
        <end position="311"/>
    </location>
</feature>
<feature type="binding site" evidence="5">
    <location>
        <position position="172"/>
    </location>
    <ligand>
        <name>Zn(2+)</name>
        <dbReference type="ChEBI" id="CHEBI:29105"/>
    </ligand>
</feature>
<dbReference type="GO" id="GO:0004476">
    <property type="term" value="F:mannose-6-phosphate isomerase activity"/>
    <property type="evidence" value="ECO:0007669"/>
    <property type="project" value="InterPro"/>
</dbReference>
<organism evidence="9 10">
    <name type="scientific">Cuneatibacter caecimuris</name>
    <dbReference type="NCBI Taxonomy" id="1796618"/>
    <lineage>
        <taxon>Bacteria</taxon>
        <taxon>Bacillati</taxon>
        <taxon>Bacillota</taxon>
        <taxon>Clostridia</taxon>
        <taxon>Lachnospirales</taxon>
        <taxon>Lachnospiraceae</taxon>
        <taxon>Cuneatibacter</taxon>
    </lineage>
</organism>
<dbReference type="GO" id="GO:0005975">
    <property type="term" value="P:carbohydrate metabolic process"/>
    <property type="evidence" value="ECO:0007669"/>
    <property type="project" value="InterPro"/>
</dbReference>
<proteinExistence type="predicted"/>
<keyword evidence="10" id="KW-1185">Reference proteome</keyword>
<evidence type="ECO:0000256" key="2">
    <source>
        <dbReference type="ARBA" id="ARBA00022833"/>
    </source>
</evidence>
<feature type="active site" evidence="6">
    <location>
        <position position="192"/>
    </location>
</feature>
<evidence type="ECO:0000256" key="3">
    <source>
        <dbReference type="ARBA" id="ARBA00029741"/>
    </source>
</evidence>
<dbReference type="AlphaFoldDB" id="A0A4Q7PMY8"/>
<dbReference type="RefSeq" id="WP_130432521.1">
    <property type="nucleotide sequence ID" value="NZ_SGXF01000001.1"/>
</dbReference>
<evidence type="ECO:0000256" key="6">
    <source>
        <dbReference type="PIRSR" id="PIRSR036894-2"/>
    </source>
</evidence>
<comment type="cofactor">
    <cofactor evidence="5">
        <name>Zn(2+)</name>
        <dbReference type="ChEBI" id="CHEBI:29105"/>
    </cofactor>
    <text evidence="5">Binds 1 zinc ion per subunit.</text>
</comment>
<keyword evidence="9" id="KW-0413">Isomerase</keyword>
<dbReference type="InterPro" id="IPR014710">
    <property type="entry name" value="RmlC-like_jellyroll"/>
</dbReference>
<keyword evidence="1 5" id="KW-0479">Metal-binding</keyword>
<dbReference type="Pfam" id="PF20511">
    <property type="entry name" value="PMI_typeI_cat"/>
    <property type="match status" value="1"/>
</dbReference>
<dbReference type="GO" id="GO:0008270">
    <property type="term" value="F:zinc ion binding"/>
    <property type="evidence" value="ECO:0007669"/>
    <property type="project" value="InterPro"/>
</dbReference>
<dbReference type="SUPFAM" id="SSF51182">
    <property type="entry name" value="RmlC-like cupins"/>
    <property type="match status" value="1"/>
</dbReference>
<comment type="caution">
    <text evidence="9">The sequence shown here is derived from an EMBL/GenBank/DDBJ whole genome shotgun (WGS) entry which is preliminary data.</text>
</comment>
<evidence type="ECO:0000259" key="7">
    <source>
        <dbReference type="Pfam" id="PF20511"/>
    </source>
</evidence>
<dbReference type="OrthoDB" id="9808275at2"/>
<dbReference type="InterPro" id="IPR046457">
    <property type="entry name" value="PMI_typeI_cat"/>
</dbReference>
<dbReference type="Pfam" id="PF21621">
    <property type="entry name" value="MPI_cupin_dom"/>
    <property type="match status" value="1"/>
</dbReference>
<dbReference type="Proteomes" id="UP000292927">
    <property type="component" value="Unassembled WGS sequence"/>
</dbReference>
<evidence type="ECO:0000256" key="4">
    <source>
        <dbReference type="ARBA" id="ARBA00030762"/>
    </source>
</evidence>
<dbReference type="InterPro" id="IPR049071">
    <property type="entry name" value="MPI_cupin_dom"/>
</dbReference>
<evidence type="ECO:0000259" key="8">
    <source>
        <dbReference type="Pfam" id="PF21621"/>
    </source>
</evidence>
<evidence type="ECO:0000313" key="10">
    <source>
        <dbReference type="Proteomes" id="UP000292927"/>
    </source>
</evidence>